<dbReference type="KEGG" id="tum:CBW65_08935"/>
<dbReference type="AlphaFoldDB" id="A0A1Y0IKW2"/>
<keyword evidence="1" id="KW-1133">Transmembrane helix</keyword>
<dbReference type="EMBL" id="CP021434">
    <property type="protein sequence ID" value="ARU61142.1"/>
    <property type="molecule type" value="Genomic_DNA"/>
</dbReference>
<evidence type="ECO:0008006" key="4">
    <source>
        <dbReference type="Google" id="ProtNLM"/>
    </source>
</evidence>
<proteinExistence type="predicted"/>
<dbReference type="Proteomes" id="UP000195437">
    <property type="component" value="Chromosome"/>
</dbReference>
<evidence type="ECO:0000313" key="3">
    <source>
        <dbReference type="Proteomes" id="UP000195437"/>
    </source>
</evidence>
<dbReference type="Pfam" id="PF17428">
    <property type="entry name" value="DUF5412"/>
    <property type="match status" value="1"/>
</dbReference>
<gene>
    <name evidence="2" type="ORF">CBW65_08935</name>
</gene>
<keyword evidence="1" id="KW-0472">Membrane</keyword>
<organism evidence="2 3">
    <name type="scientific">Tumebacillus avium</name>
    <dbReference type="NCBI Taxonomy" id="1903704"/>
    <lineage>
        <taxon>Bacteria</taxon>
        <taxon>Bacillati</taxon>
        <taxon>Bacillota</taxon>
        <taxon>Bacilli</taxon>
        <taxon>Bacillales</taxon>
        <taxon>Alicyclobacillaceae</taxon>
        <taxon>Tumebacillus</taxon>
    </lineage>
</organism>
<dbReference type="InterPro" id="IPR035406">
    <property type="entry name" value="DUF5412"/>
</dbReference>
<accession>A0A1Y0IKW2</accession>
<protein>
    <recommendedName>
        <fullName evidence="4">DUF5412 domain-containing protein</fullName>
    </recommendedName>
</protein>
<sequence length="132" mass="15396">MHKTEGGITNLKKKVLIGCSSFLILVLGILAFAVYYFFYSMDRLPVGEFLTQSSSPNKTYTIDFYLVNGGATTDFSVRGELVINKTKERENIYWEYRTENVKAVWKDEYTVLINGHELDVRKDKYDWRNDKD</sequence>
<evidence type="ECO:0000313" key="2">
    <source>
        <dbReference type="EMBL" id="ARU61142.1"/>
    </source>
</evidence>
<evidence type="ECO:0000256" key="1">
    <source>
        <dbReference type="SAM" id="Phobius"/>
    </source>
</evidence>
<keyword evidence="1" id="KW-0812">Transmembrane</keyword>
<keyword evidence="3" id="KW-1185">Reference proteome</keyword>
<feature type="transmembrane region" description="Helical" evidence="1">
    <location>
        <begin position="15"/>
        <end position="38"/>
    </location>
</feature>
<reference evidence="3" key="1">
    <citation type="submission" date="2017-05" db="EMBL/GenBank/DDBJ databases">
        <authorList>
            <person name="Sung H."/>
        </authorList>
    </citation>
    <scope>NUCLEOTIDE SEQUENCE [LARGE SCALE GENOMIC DNA]</scope>
    <source>
        <strain evidence="3">AR23208</strain>
    </source>
</reference>
<name>A0A1Y0IKW2_9BACL</name>